<dbReference type="GO" id="GO:0016491">
    <property type="term" value="F:oxidoreductase activity"/>
    <property type="evidence" value="ECO:0007669"/>
    <property type="project" value="UniProtKB-KW"/>
</dbReference>
<feature type="domain" description="EGF-like calcium-binding" evidence="4">
    <location>
        <begin position="142"/>
        <end position="192"/>
    </location>
</feature>
<dbReference type="PRINTS" id="PR00080">
    <property type="entry name" value="SDRFAMILY"/>
</dbReference>
<accession>A0A8S4P5W7</accession>
<keyword evidence="3" id="KW-0472">Membrane</keyword>
<evidence type="ECO:0000259" key="4">
    <source>
        <dbReference type="SMART" id="SM00179"/>
    </source>
</evidence>
<dbReference type="PROSITE" id="PS01187">
    <property type="entry name" value="EGF_CA"/>
    <property type="match status" value="1"/>
</dbReference>
<dbReference type="PROSITE" id="PS00061">
    <property type="entry name" value="ADH_SHORT"/>
    <property type="match status" value="1"/>
</dbReference>
<evidence type="ECO:0000256" key="3">
    <source>
        <dbReference type="SAM" id="Phobius"/>
    </source>
</evidence>
<sequence>MTTTGCTNQGLIFQVQITLGNRLWNQNLLINTSDLYKKTEEDAMCSMKRGFDNGPMTDTLSFGLRLSNFIKGGFRRKKRSTVIKNDVIANIIVTMSPVDGTKTVRDIEVDFEEIVKSFNCTAASNGIENVTYNYDAIKHIKDFNECDDINNSTSRCDPSADCDNTLGFYKCKCPYNLMDVSPDPRYPGRKCVPRTGRDLIKVIISSVLAISVLLVCLVTICIIIAHRYYHMKHRRVRSTDPVYIYETSTSSEAERQFEDDVTSTSNVSDDSYIQHGSMIHRNTFVGTGLPYSGIMSYTEGVPSSADGDTQNTPEYYYGQTWERKLGTNQSLCFGEILERITSMLCTLVFAVVVIGIILDYVIRLPYIRGIPKKYVMITGCDTGFGNICAKKCDKLGCNVFAACLTEKGAEELKAATSSRVTTFIMNVADQASVRTGYEFVKQNLPKDTGLWGIVNNAGVGGATGPADWLILEDYHNVCSVNLFGLIDVTNVFLPLVKKSFGRIVNTASVMGRFSLPGATPYSVSKFGVEAFSDGLRFSMLAFGVGVSIIEPGFFATAIADQEKLKKQADDMFARCPAEIKEQYGEEFVKESKEKVIGDFLSKITSPKIDKVPEAYCNALFSVYPRTRYLLGWDAWLFFMPISMLPGVFNDWLGRLGNNMPLPAITKKLLAGKNAR</sequence>
<dbReference type="InterPro" id="IPR002347">
    <property type="entry name" value="SDR_fam"/>
</dbReference>
<reference evidence="5" key="1">
    <citation type="submission" date="2022-03" db="EMBL/GenBank/DDBJ databases">
        <authorList>
            <person name="Martin C."/>
        </authorList>
    </citation>
    <scope>NUCLEOTIDE SEQUENCE</scope>
</reference>
<dbReference type="SMART" id="SM00179">
    <property type="entry name" value="EGF_CA"/>
    <property type="match status" value="1"/>
</dbReference>
<keyword evidence="2" id="KW-1015">Disulfide bond</keyword>
<evidence type="ECO:0000256" key="2">
    <source>
        <dbReference type="ARBA" id="ARBA00023157"/>
    </source>
</evidence>
<gene>
    <name evidence="5" type="ORF">OFUS_LOCUS14171</name>
</gene>
<dbReference type="PRINTS" id="PR00081">
    <property type="entry name" value="GDHRDH"/>
</dbReference>
<keyword evidence="3" id="KW-0812">Transmembrane</keyword>
<organism evidence="5 6">
    <name type="scientific">Owenia fusiformis</name>
    <name type="common">Polychaete worm</name>
    <dbReference type="NCBI Taxonomy" id="6347"/>
    <lineage>
        <taxon>Eukaryota</taxon>
        <taxon>Metazoa</taxon>
        <taxon>Spiralia</taxon>
        <taxon>Lophotrochozoa</taxon>
        <taxon>Annelida</taxon>
        <taxon>Polychaeta</taxon>
        <taxon>Sedentaria</taxon>
        <taxon>Canalipalpata</taxon>
        <taxon>Sabellida</taxon>
        <taxon>Oweniida</taxon>
        <taxon>Oweniidae</taxon>
        <taxon>Owenia</taxon>
    </lineage>
</organism>
<dbReference type="EMBL" id="CAIIXF020000007">
    <property type="protein sequence ID" value="CAH1788686.1"/>
    <property type="molecule type" value="Genomic_DNA"/>
</dbReference>
<evidence type="ECO:0000313" key="5">
    <source>
        <dbReference type="EMBL" id="CAH1788686.1"/>
    </source>
</evidence>
<dbReference type="OrthoDB" id="5296at2759"/>
<keyword evidence="6" id="KW-1185">Reference proteome</keyword>
<dbReference type="InterPro" id="IPR001881">
    <property type="entry name" value="EGF-like_Ca-bd_dom"/>
</dbReference>
<dbReference type="InterPro" id="IPR018097">
    <property type="entry name" value="EGF_Ca-bd_CS"/>
</dbReference>
<name>A0A8S4P5W7_OWEFU</name>
<dbReference type="AlphaFoldDB" id="A0A8S4P5W7"/>
<comment type="caution">
    <text evidence="5">The sequence shown here is derived from an EMBL/GenBank/DDBJ whole genome shotgun (WGS) entry which is preliminary data.</text>
</comment>
<dbReference type="Gene3D" id="3.40.50.720">
    <property type="entry name" value="NAD(P)-binding Rossmann-like Domain"/>
    <property type="match status" value="1"/>
</dbReference>
<evidence type="ECO:0000256" key="1">
    <source>
        <dbReference type="ARBA" id="ARBA00023002"/>
    </source>
</evidence>
<dbReference type="Pfam" id="PF00106">
    <property type="entry name" value="adh_short"/>
    <property type="match status" value="1"/>
</dbReference>
<dbReference type="PANTHER" id="PTHR43313:SF1">
    <property type="entry name" value="3BETA-HYDROXYSTEROID DEHYDROGENASE DHS-16"/>
    <property type="match status" value="1"/>
</dbReference>
<dbReference type="InterPro" id="IPR036291">
    <property type="entry name" value="NAD(P)-bd_dom_sf"/>
</dbReference>
<dbReference type="Proteomes" id="UP000749559">
    <property type="component" value="Unassembled WGS sequence"/>
</dbReference>
<dbReference type="InterPro" id="IPR020904">
    <property type="entry name" value="Sc_DH/Rdtase_CS"/>
</dbReference>
<evidence type="ECO:0000313" key="6">
    <source>
        <dbReference type="Proteomes" id="UP000749559"/>
    </source>
</evidence>
<feature type="transmembrane region" description="Helical" evidence="3">
    <location>
        <begin position="199"/>
        <end position="225"/>
    </location>
</feature>
<keyword evidence="3" id="KW-1133">Transmembrane helix</keyword>
<protein>
    <recommendedName>
        <fullName evidence="4">EGF-like calcium-binding domain-containing protein</fullName>
    </recommendedName>
</protein>
<keyword evidence="1" id="KW-0560">Oxidoreductase</keyword>
<dbReference type="GO" id="GO:0005509">
    <property type="term" value="F:calcium ion binding"/>
    <property type="evidence" value="ECO:0007669"/>
    <property type="project" value="InterPro"/>
</dbReference>
<proteinExistence type="predicted"/>
<feature type="transmembrane region" description="Helical" evidence="3">
    <location>
        <begin position="343"/>
        <end position="362"/>
    </location>
</feature>
<dbReference type="GO" id="GO:0008202">
    <property type="term" value="P:steroid metabolic process"/>
    <property type="evidence" value="ECO:0007669"/>
    <property type="project" value="TreeGrafter"/>
</dbReference>
<dbReference type="SUPFAM" id="SSF51735">
    <property type="entry name" value="NAD(P)-binding Rossmann-fold domains"/>
    <property type="match status" value="1"/>
</dbReference>
<dbReference type="PANTHER" id="PTHR43313">
    <property type="entry name" value="SHORT-CHAIN DEHYDROGENASE/REDUCTASE FAMILY 9C"/>
    <property type="match status" value="1"/>
</dbReference>